<dbReference type="SUPFAM" id="SSF143120">
    <property type="entry name" value="YefM-like"/>
    <property type="match status" value="1"/>
</dbReference>
<evidence type="ECO:0000313" key="3">
    <source>
        <dbReference type="Proteomes" id="UP000549517"/>
    </source>
</evidence>
<accession>A0A849AV77</accession>
<gene>
    <name evidence="2" type="ORF">HLA91_04175</name>
</gene>
<comment type="similarity">
    <text evidence="1">Belongs to the phD/YefM antitoxin family.</text>
</comment>
<dbReference type="RefSeq" id="WP_170273679.1">
    <property type="nucleotide sequence ID" value="NZ_BAAAKH010000007.1"/>
</dbReference>
<dbReference type="NCBIfam" id="TIGR01552">
    <property type="entry name" value="phd_fam"/>
    <property type="match status" value="1"/>
</dbReference>
<proteinExistence type="inferred from homology"/>
<dbReference type="EMBL" id="JABEMC010000002">
    <property type="protein sequence ID" value="NNG78574.1"/>
    <property type="molecule type" value="Genomic_DNA"/>
</dbReference>
<comment type="caution">
    <text evidence="2">The sequence shown here is derived from an EMBL/GenBank/DDBJ whole genome shotgun (WGS) entry which is preliminary data.</text>
</comment>
<dbReference type="AlphaFoldDB" id="A0A849AV77"/>
<evidence type="ECO:0000313" key="2">
    <source>
        <dbReference type="EMBL" id="NNG78574.1"/>
    </source>
</evidence>
<dbReference type="Gene3D" id="3.40.1620.10">
    <property type="entry name" value="YefM-like domain"/>
    <property type="match status" value="1"/>
</dbReference>
<name>A0A849AV77_9MICO</name>
<evidence type="ECO:0000256" key="1">
    <source>
        <dbReference type="ARBA" id="ARBA00009981"/>
    </source>
</evidence>
<reference evidence="2 3" key="1">
    <citation type="submission" date="2020-05" db="EMBL/GenBank/DDBJ databases">
        <title>MicrobeNet Type strains.</title>
        <authorList>
            <person name="Nicholson A.C."/>
        </authorList>
    </citation>
    <scope>NUCLEOTIDE SEQUENCE [LARGE SCALE GENOMIC DNA]</scope>
    <source>
        <strain evidence="2 3">CCUG 46604</strain>
    </source>
</reference>
<protein>
    <submittedName>
        <fullName evidence="2">Type II toxin-antitoxin system Phd/YefM family antitoxin</fullName>
    </submittedName>
</protein>
<dbReference type="InterPro" id="IPR036165">
    <property type="entry name" value="YefM-like_sf"/>
</dbReference>
<organism evidence="2 3">
    <name type="scientific">Brevibacterium luteolum</name>
    <dbReference type="NCBI Taxonomy" id="199591"/>
    <lineage>
        <taxon>Bacteria</taxon>
        <taxon>Bacillati</taxon>
        <taxon>Actinomycetota</taxon>
        <taxon>Actinomycetes</taxon>
        <taxon>Micrococcales</taxon>
        <taxon>Brevibacteriaceae</taxon>
        <taxon>Brevibacterium</taxon>
    </lineage>
</organism>
<dbReference type="Proteomes" id="UP000549517">
    <property type="component" value="Unassembled WGS sequence"/>
</dbReference>
<sequence length="80" mass="8809">MPAISDQDFSADVRAAMRAAGLEPVTVTDDGRPAYALLSIDDYRRLTRQSSESFLAAMSMDDHATIDFQRPDSTPRDPGF</sequence>